<accession>A0ABV5LSF2</accession>
<evidence type="ECO:0000256" key="4">
    <source>
        <dbReference type="PROSITE-ProRule" id="PRU00335"/>
    </source>
</evidence>
<evidence type="ECO:0000256" key="3">
    <source>
        <dbReference type="ARBA" id="ARBA00023163"/>
    </source>
</evidence>
<dbReference type="InterPro" id="IPR050109">
    <property type="entry name" value="HTH-type_TetR-like_transc_reg"/>
</dbReference>
<sequence length="240" mass="26534">MFKKGASEVEPPTRGAETRGRILEAAMALFEENGYEKTTMRAVATRAGVSLGNAYYWFGSKQDLVQGYYERIQAEHLVACTGALRGLTSLADRWTVYELTFLDVARPWHRFAGKFFALAADPNSSVSPFSPESGPAREAAVAIARTVVEGSTDRMDARLRAELPELLWLAHLGVTVHWVHDRSSGQRRSTALVRRVAPLLGRTLPLTRLKLLRGPLHDLLDVVADVRAPEPEPETRGARS</sequence>
<keyword evidence="3" id="KW-0804">Transcription</keyword>
<protein>
    <submittedName>
        <fullName evidence="6">TetR family transcriptional regulator</fullName>
    </submittedName>
</protein>
<dbReference type="InterPro" id="IPR001647">
    <property type="entry name" value="HTH_TetR"/>
</dbReference>
<comment type="caution">
    <text evidence="6">The sequence shown here is derived from an EMBL/GenBank/DDBJ whole genome shotgun (WGS) entry which is preliminary data.</text>
</comment>
<dbReference type="SUPFAM" id="SSF48498">
    <property type="entry name" value="Tetracyclin repressor-like, C-terminal domain"/>
    <property type="match status" value="1"/>
</dbReference>
<dbReference type="PANTHER" id="PTHR30055">
    <property type="entry name" value="HTH-TYPE TRANSCRIPTIONAL REGULATOR RUTR"/>
    <property type="match status" value="1"/>
</dbReference>
<dbReference type="PRINTS" id="PR00455">
    <property type="entry name" value="HTHTETR"/>
</dbReference>
<proteinExistence type="predicted"/>
<feature type="DNA-binding region" description="H-T-H motif" evidence="4">
    <location>
        <begin position="39"/>
        <end position="58"/>
    </location>
</feature>
<dbReference type="InterPro" id="IPR009057">
    <property type="entry name" value="Homeodomain-like_sf"/>
</dbReference>
<keyword evidence="1" id="KW-0805">Transcription regulation</keyword>
<keyword evidence="2 4" id="KW-0238">DNA-binding</keyword>
<feature type="domain" description="HTH tetR-type" evidence="5">
    <location>
        <begin position="16"/>
        <end position="76"/>
    </location>
</feature>
<evidence type="ECO:0000259" key="5">
    <source>
        <dbReference type="PROSITE" id="PS50977"/>
    </source>
</evidence>
<dbReference type="Pfam" id="PF00440">
    <property type="entry name" value="TetR_N"/>
    <property type="match status" value="1"/>
</dbReference>
<keyword evidence="7" id="KW-1185">Reference proteome</keyword>
<dbReference type="EMBL" id="JBHMDM010000004">
    <property type="protein sequence ID" value="MFB9376992.1"/>
    <property type="molecule type" value="Genomic_DNA"/>
</dbReference>
<organism evidence="6 7">
    <name type="scientific">Kineococcus gynurae</name>
    <dbReference type="NCBI Taxonomy" id="452979"/>
    <lineage>
        <taxon>Bacteria</taxon>
        <taxon>Bacillati</taxon>
        <taxon>Actinomycetota</taxon>
        <taxon>Actinomycetes</taxon>
        <taxon>Kineosporiales</taxon>
        <taxon>Kineosporiaceae</taxon>
        <taxon>Kineococcus</taxon>
    </lineage>
</organism>
<dbReference type="PROSITE" id="PS50977">
    <property type="entry name" value="HTH_TETR_2"/>
    <property type="match status" value="1"/>
</dbReference>
<dbReference type="Pfam" id="PF17931">
    <property type="entry name" value="TetR_C_23"/>
    <property type="match status" value="1"/>
</dbReference>
<name>A0ABV5LSF2_9ACTN</name>
<evidence type="ECO:0000313" key="7">
    <source>
        <dbReference type="Proteomes" id="UP001589748"/>
    </source>
</evidence>
<reference evidence="6 7" key="1">
    <citation type="submission" date="2024-09" db="EMBL/GenBank/DDBJ databases">
        <authorList>
            <person name="Sun Q."/>
            <person name="Mori K."/>
        </authorList>
    </citation>
    <scope>NUCLEOTIDE SEQUENCE [LARGE SCALE GENOMIC DNA]</scope>
    <source>
        <strain evidence="6 7">TISTR 1856</strain>
    </source>
</reference>
<dbReference type="InterPro" id="IPR036271">
    <property type="entry name" value="Tet_transcr_reg_TetR-rel_C_sf"/>
</dbReference>
<dbReference type="Proteomes" id="UP001589748">
    <property type="component" value="Unassembled WGS sequence"/>
</dbReference>
<dbReference type="SUPFAM" id="SSF46689">
    <property type="entry name" value="Homeodomain-like"/>
    <property type="match status" value="1"/>
</dbReference>
<dbReference type="Gene3D" id="1.10.357.10">
    <property type="entry name" value="Tetracycline Repressor, domain 2"/>
    <property type="match status" value="1"/>
</dbReference>
<evidence type="ECO:0000256" key="1">
    <source>
        <dbReference type="ARBA" id="ARBA00023015"/>
    </source>
</evidence>
<gene>
    <name evidence="6" type="ORF">ACFFVI_08420</name>
</gene>
<dbReference type="InterPro" id="IPR041673">
    <property type="entry name" value="TetR_C_23"/>
</dbReference>
<dbReference type="RefSeq" id="WP_380136098.1">
    <property type="nucleotide sequence ID" value="NZ_JBHLUI010000003.1"/>
</dbReference>
<evidence type="ECO:0000313" key="6">
    <source>
        <dbReference type="EMBL" id="MFB9376992.1"/>
    </source>
</evidence>
<evidence type="ECO:0000256" key="2">
    <source>
        <dbReference type="ARBA" id="ARBA00023125"/>
    </source>
</evidence>
<dbReference type="PANTHER" id="PTHR30055:SF234">
    <property type="entry name" value="HTH-TYPE TRANSCRIPTIONAL REGULATOR BETI"/>
    <property type="match status" value="1"/>
</dbReference>